<reference evidence="4" key="1">
    <citation type="journal article" date="2019" name="Int. J. Syst. Evol. Microbiol.">
        <title>The Global Catalogue of Microorganisms (GCM) 10K type strain sequencing project: providing services to taxonomists for standard genome sequencing and annotation.</title>
        <authorList>
            <consortium name="The Broad Institute Genomics Platform"/>
            <consortium name="The Broad Institute Genome Sequencing Center for Infectious Disease"/>
            <person name="Wu L."/>
            <person name="Ma J."/>
        </authorList>
    </citation>
    <scope>NUCLEOTIDE SEQUENCE [LARGE SCALE GENOMIC DNA]</scope>
    <source>
        <strain evidence="4">CCUG 62982</strain>
    </source>
</reference>
<comment type="caution">
    <text evidence="3">The sequence shown here is derived from an EMBL/GenBank/DDBJ whole genome shotgun (WGS) entry which is preliminary data.</text>
</comment>
<evidence type="ECO:0000313" key="4">
    <source>
        <dbReference type="Proteomes" id="UP001596977"/>
    </source>
</evidence>
<keyword evidence="4" id="KW-1185">Reference proteome</keyword>
<name>A0ABW3H7G4_9SPHN</name>
<dbReference type="RefSeq" id="WP_264943112.1">
    <property type="nucleotide sequence ID" value="NZ_JAPDRA010000002.1"/>
</dbReference>
<keyword evidence="2" id="KW-1133">Transmembrane helix</keyword>
<evidence type="ECO:0000313" key="3">
    <source>
        <dbReference type="EMBL" id="MFD0946098.1"/>
    </source>
</evidence>
<protein>
    <submittedName>
        <fullName evidence="3">Uncharacterized protein</fullName>
    </submittedName>
</protein>
<feature type="transmembrane region" description="Helical" evidence="2">
    <location>
        <begin position="12"/>
        <end position="33"/>
    </location>
</feature>
<evidence type="ECO:0000256" key="2">
    <source>
        <dbReference type="SAM" id="Phobius"/>
    </source>
</evidence>
<sequence length="245" mass="27401">MGAIIDFATSSPVLYSMTALGGMVAGVWIDTLLARRERSPSRAPKPAMDEPDSPRLAPPFQLPTLATHRPLDSTGFDYPYPKAVLQASIAKPKGTLEARQDGVPYKMSIIIQIENVHDKAINEWYAILDRIQVEGESLNLHGAMKVAKNLNKIEPGQRKNILLLSRDISDKVSKPPFLIRLAERDFPLKENKEYLVGIELHSGNPYYTDVLLSIKTGKDLEAQVKVIHQSPSLRRPQDTERETRP</sequence>
<feature type="region of interest" description="Disordered" evidence="1">
    <location>
        <begin position="38"/>
        <end position="62"/>
    </location>
</feature>
<evidence type="ECO:0000256" key="1">
    <source>
        <dbReference type="SAM" id="MobiDB-lite"/>
    </source>
</evidence>
<proteinExistence type="predicted"/>
<dbReference type="EMBL" id="JBHTJG010000002">
    <property type="protein sequence ID" value="MFD0946098.1"/>
    <property type="molecule type" value="Genomic_DNA"/>
</dbReference>
<accession>A0ABW3H7G4</accession>
<dbReference type="Proteomes" id="UP001596977">
    <property type="component" value="Unassembled WGS sequence"/>
</dbReference>
<organism evidence="3 4">
    <name type="scientific">Sphingomonas canadensis</name>
    <dbReference type="NCBI Taxonomy" id="1219257"/>
    <lineage>
        <taxon>Bacteria</taxon>
        <taxon>Pseudomonadati</taxon>
        <taxon>Pseudomonadota</taxon>
        <taxon>Alphaproteobacteria</taxon>
        <taxon>Sphingomonadales</taxon>
        <taxon>Sphingomonadaceae</taxon>
        <taxon>Sphingomonas</taxon>
    </lineage>
</organism>
<keyword evidence="2" id="KW-0472">Membrane</keyword>
<gene>
    <name evidence="3" type="ORF">ACFQ1E_07105</name>
</gene>
<keyword evidence="2" id="KW-0812">Transmembrane</keyword>